<dbReference type="AlphaFoldDB" id="A0A7J6H0P2"/>
<feature type="domain" description="Disease resistance protein winged helix" evidence="2">
    <location>
        <begin position="105"/>
        <end position="139"/>
    </location>
</feature>
<dbReference type="EMBL" id="JAATIP010000034">
    <property type="protein sequence ID" value="KAF4388518.1"/>
    <property type="molecule type" value="Genomic_DNA"/>
</dbReference>
<evidence type="ECO:0000313" key="3">
    <source>
        <dbReference type="EMBL" id="KAF4388518.1"/>
    </source>
</evidence>
<dbReference type="PANTHER" id="PTHR23155:SF1052">
    <property type="entry name" value="DISEASE RESISTANCE PROTEIN RPM1"/>
    <property type="match status" value="1"/>
</dbReference>
<proteinExistence type="predicted"/>
<dbReference type="Proteomes" id="UP000525078">
    <property type="component" value="Unassembled WGS sequence"/>
</dbReference>
<dbReference type="GO" id="GO:0043531">
    <property type="term" value="F:ADP binding"/>
    <property type="evidence" value="ECO:0007669"/>
    <property type="project" value="InterPro"/>
</dbReference>
<gene>
    <name evidence="3" type="ORF">F8388_012495</name>
</gene>
<evidence type="ECO:0000256" key="1">
    <source>
        <dbReference type="ARBA" id="ARBA00022737"/>
    </source>
</evidence>
<reference evidence="3 4" key="1">
    <citation type="journal article" date="2020" name="bioRxiv">
        <title>Sequence and annotation of 42 cannabis genomes reveals extensive copy number variation in cannabinoid synthesis and pathogen resistance genes.</title>
        <authorList>
            <person name="Mckernan K.J."/>
            <person name="Helbert Y."/>
            <person name="Kane L.T."/>
            <person name="Ebling H."/>
            <person name="Zhang L."/>
            <person name="Liu B."/>
            <person name="Eaton Z."/>
            <person name="Mclaughlin S."/>
            <person name="Kingan S."/>
            <person name="Baybayan P."/>
            <person name="Concepcion G."/>
            <person name="Jordan M."/>
            <person name="Riva A."/>
            <person name="Barbazuk W."/>
            <person name="Harkins T."/>
        </authorList>
    </citation>
    <scope>NUCLEOTIDE SEQUENCE [LARGE SCALE GENOMIC DNA]</scope>
    <source>
        <strain evidence="4">cv. Jamaican Lion 4</strain>
        <tissue evidence="3">Leaf</tissue>
    </source>
</reference>
<dbReference type="SUPFAM" id="SSF52540">
    <property type="entry name" value="P-loop containing nucleoside triphosphate hydrolases"/>
    <property type="match status" value="1"/>
</dbReference>
<dbReference type="InterPro" id="IPR058922">
    <property type="entry name" value="WHD_DRP"/>
</dbReference>
<name>A0A7J6H0P2_CANSA</name>
<evidence type="ECO:0000259" key="2">
    <source>
        <dbReference type="Pfam" id="PF23559"/>
    </source>
</evidence>
<dbReference type="InterPro" id="IPR036388">
    <property type="entry name" value="WH-like_DNA-bd_sf"/>
</dbReference>
<comment type="caution">
    <text evidence="3">The sequence shown here is derived from an EMBL/GenBank/DDBJ whole genome shotgun (WGS) entry which is preliminary data.</text>
</comment>
<sequence>MVVVAATVLANGGGFGKQKERDGELVKLSYEILKKCRGLPLAIRAIFGLLSRKKKVQSEWKKVLNDIDFEFKTNSQLVGIFEILSFSYVDLPFHLKSCLLYFGTFPKDYSLSKGRLRQLWISEGFVQVMEEKSLKEEAEGK</sequence>
<dbReference type="Gene3D" id="1.10.10.10">
    <property type="entry name" value="Winged helix-like DNA-binding domain superfamily/Winged helix DNA-binding domain"/>
    <property type="match status" value="1"/>
</dbReference>
<dbReference type="InterPro" id="IPR027417">
    <property type="entry name" value="P-loop_NTPase"/>
</dbReference>
<dbReference type="PANTHER" id="PTHR23155">
    <property type="entry name" value="DISEASE RESISTANCE PROTEIN RP"/>
    <property type="match status" value="1"/>
</dbReference>
<dbReference type="InterPro" id="IPR044974">
    <property type="entry name" value="Disease_R_plants"/>
</dbReference>
<accession>A0A7J6H0P2</accession>
<dbReference type="Gene3D" id="1.10.8.430">
    <property type="entry name" value="Helical domain of apoptotic protease-activating factors"/>
    <property type="match status" value="1"/>
</dbReference>
<dbReference type="GO" id="GO:0098542">
    <property type="term" value="P:defense response to other organism"/>
    <property type="evidence" value="ECO:0007669"/>
    <property type="project" value="TreeGrafter"/>
</dbReference>
<dbReference type="Pfam" id="PF23559">
    <property type="entry name" value="WHD_DRP"/>
    <property type="match status" value="1"/>
</dbReference>
<organism evidence="3 4">
    <name type="scientific">Cannabis sativa</name>
    <name type="common">Hemp</name>
    <name type="synonym">Marijuana</name>
    <dbReference type="NCBI Taxonomy" id="3483"/>
    <lineage>
        <taxon>Eukaryota</taxon>
        <taxon>Viridiplantae</taxon>
        <taxon>Streptophyta</taxon>
        <taxon>Embryophyta</taxon>
        <taxon>Tracheophyta</taxon>
        <taxon>Spermatophyta</taxon>
        <taxon>Magnoliopsida</taxon>
        <taxon>eudicotyledons</taxon>
        <taxon>Gunneridae</taxon>
        <taxon>Pentapetalae</taxon>
        <taxon>rosids</taxon>
        <taxon>fabids</taxon>
        <taxon>Rosales</taxon>
        <taxon>Cannabaceae</taxon>
        <taxon>Cannabis</taxon>
    </lineage>
</organism>
<protein>
    <recommendedName>
        <fullName evidence="2">Disease resistance protein winged helix domain-containing protein</fullName>
    </recommendedName>
</protein>
<evidence type="ECO:0000313" key="4">
    <source>
        <dbReference type="Proteomes" id="UP000525078"/>
    </source>
</evidence>
<dbReference type="InterPro" id="IPR042197">
    <property type="entry name" value="Apaf_helical"/>
</dbReference>
<keyword evidence="1" id="KW-0677">Repeat</keyword>